<dbReference type="InterPro" id="IPR015046">
    <property type="entry name" value="LciA_Immunity-like"/>
</dbReference>
<reference evidence="1" key="1">
    <citation type="submission" date="2021-05" db="EMBL/GenBank/DDBJ databases">
        <title>Pangenome of Leuconostoc gelidum warrants species status for Leuconostoc gelidum subsp. gasicomitatum.</title>
        <authorList>
            <person name="Johansson P."/>
            <person name="Sade E."/>
            <person name="Hultman J."/>
            <person name="Auvinen P."/>
            <person name="Bjorkroth J."/>
        </authorList>
    </citation>
    <scope>NUCLEOTIDE SEQUENCE</scope>
    <source>
        <strain evidence="1">A.21.4</strain>
    </source>
</reference>
<evidence type="ECO:0000313" key="1">
    <source>
        <dbReference type="EMBL" id="MBZ5962312.1"/>
    </source>
</evidence>
<evidence type="ECO:0000313" key="2">
    <source>
        <dbReference type="Proteomes" id="UP000752647"/>
    </source>
</evidence>
<dbReference type="GO" id="GO:0030153">
    <property type="term" value="P:bacteriocin immunity"/>
    <property type="evidence" value="ECO:0007669"/>
    <property type="project" value="InterPro"/>
</dbReference>
<sequence length="99" mass="11118">MKGLVLDMKENNILSDINKLLADNISQDEREILSHAKKELEKKSSFPRIISDLRGELTPLAVSQKLSKNVGTLYLKINSHEFQSKNFGGGLIMGWGQTF</sequence>
<accession>A0A9Q3XV80</accession>
<dbReference type="Pfam" id="PF08951">
    <property type="entry name" value="EntA_Immun"/>
    <property type="match status" value="1"/>
</dbReference>
<proteinExistence type="predicted"/>
<dbReference type="AlphaFoldDB" id="A0A9Q3XV80"/>
<gene>
    <name evidence="1" type="ORF">KIJ12_03930</name>
</gene>
<name>A0A9Q3XV80_9LACO</name>
<dbReference type="CDD" id="cd21059">
    <property type="entry name" value="LciA-like"/>
    <property type="match status" value="1"/>
</dbReference>
<comment type="caution">
    <text evidence="1">The sequence shown here is derived from an EMBL/GenBank/DDBJ whole genome shotgun (WGS) entry which is preliminary data.</text>
</comment>
<protein>
    <submittedName>
        <fullName evidence="1">Bacteriocin immunity protein</fullName>
    </submittedName>
</protein>
<organism evidence="1 2">
    <name type="scientific">Leuconostoc gasicomitatum</name>
    <dbReference type="NCBI Taxonomy" id="115778"/>
    <lineage>
        <taxon>Bacteria</taxon>
        <taxon>Bacillati</taxon>
        <taxon>Bacillota</taxon>
        <taxon>Bacilli</taxon>
        <taxon>Lactobacillales</taxon>
        <taxon>Lactobacillaceae</taxon>
        <taxon>Leuconostoc</taxon>
        <taxon>Leuconostoc gelidum group</taxon>
    </lineage>
</organism>
<dbReference type="EMBL" id="JAHBFI010000008">
    <property type="protein sequence ID" value="MBZ5962312.1"/>
    <property type="molecule type" value="Genomic_DNA"/>
</dbReference>
<dbReference type="Proteomes" id="UP000752647">
    <property type="component" value="Unassembled WGS sequence"/>
</dbReference>
<dbReference type="RefSeq" id="WP_049777073.1">
    <property type="nucleotide sequence ID" value="NZ_JAHBEY010000010.1"/>
</dbReference>